<dbReference type="PANTHER" id="PTHR24252">
    <property type="entry name" value="ACROSIN-RELATED"/>
    <property type="match status" value="1"/>
</dbReference>
<dbReference type="PROSITE" id="PS50240">
    <property type="entry name" value="TRYPSIN_DOM"/>
    <property type="match status" value="1"/>
</dbReference>
<feature type="region of interest" description="Disordered" evidence="5">
    <location>
        <begin position="318"/>
        <end position="377"/>
    </location>
</feature>
<feature type="compositionally biased region" description="Polar residues" evidence="5">
    <location>
        <begin position="343"/>
        <end position="359"/>
    </location>
</feature>
<proteinExistence type="predicted"/>
<protein>
    <submittedName>
        <fullName evidence="8">Peptidase S8 family protein</fullName>
    </submittedName>
</protein>
<dbReference type="AlphaFoldDB" id="A0A9K3LE65"/>
<dbReference type="InterPro" id="IPR018114">
    <property type="entry name" value="TRYPSIN_HIS"/>
</dbReference>
<dbReference type="InterPro" id="IPR001254">
    <property type="entry name" value="Trypsin_dom"/>
</dbReference>
<sequence>MRQQHRLLSAVVSFLSVFRSQVSGKDGLRRKTEFDLELDSVSSPKNNVHLAVINRKHPKKEVTDTGIGDARFGALIIGGDVANPLEYPYFTDLGGCGATLIAPRVVLSAAHCEQSGNGMVGYEVRVGARVNGWYHNDGSILATVEKQANHPNFNDRTVDFDFMLMLLEESFELEGDTVIQLSDDESDLAPQTKLHVIGMGVTEFGFVAPELRDAEVEAFSQETCEAIYGAPPGGVTESMFCAGLPEGGVDSCQGDSGGPILLKNGLTHTLVGVVSWGVGCAQPGYPGVYANVRVARDWIKQQVCDDWNVDASFCDGDTNLTSSPTPEPTPNPTPIPTKEPTREPTTSPTKNPTASPTDEPTSQPTPASTPSPTSAPTNQVEIMETLTPTTSSTGSPTAMSNAEEIPTDMPTFLPVGDDIPTSLPESMACPEGKVLLEFDLTTDDFPYETSWQILRLEDGAIILEGGRYIDRETLYQYQQCVQDSCHMLILFDSWGDGLGADAAFHVKMKGEEMITTTSFNGTWKNLLFNC</sequence>
<feature type="compositionally biased region" description="Low complexity" evidence="5">
    <location>
        <begin position="360"/>
        <end position="377"/>
    </location>
</feature>
<dbReference type="GO" id="GO:0006508">
    <property type="term" value="P:proteolysis"/>
    <property type="evidence" value="ECO:0007669"/>
    <property type="project" value="UniProtKB-KW"/>
</dbReference>
<dbReference type="SMART" id="SM00020">
    <property type="entry name" value="Tryp_SPc"/>
    <property type="match status" value="1"/>
</dbReference>
<dbReference type="GO" id="GO:0004252">
    <property type="term" value="F:serine-type endopeptidase activity"/>
    <property type="evidence" value="ECO:0007669"/>
    <property type="project" value="InterPro"/>
</dbReference>
<dbReference type="CDD" id="cd00190">
    <property type="entry name" value="Tryp_SPc"/>
    <property type="match status" value="1"/>
</dbReference>
<gene>
    <name evidence="8" type="ORF">IV203_035853</name>
</gene>
<feature type="compositionally biased region" description="Pro residues" evidence="5">
    <location>
        <begin position="325"/>
        <end position="337"/>
    </location>
</feature>
<feature type="chain" id="PRO_5039949157" evidence="6">
    <location>
        <begin position="25"/>
        <end position="530"/>
    </location>
</feature>
<keyword evidence="1 4" id="KW-0645">Protease</keyword>
<feature type="signal peptide" evidence="6">
    <location>
        <begin position="1"/>
        <end position="24"/>
    </location>
</feature>
<keyword evidence="9" id="KW-1185">Reference proteome</keyword>
<evidence type="ECO:0000256" key="4">
    <source>
        <dbReference type="RuleBase" id="RU363034"/>
    </source>
</evidence>
<evidence type="ECO:0000256" key="5">
    <source>
        <dbReference type="SAM" id="MobiDB-lite"/>
    </source>
</evidence>
<evidence type="ECO:0000259" key="7">
    <source>
        <dbReference type="PROSITE" id="PS50240"/>
    </source>
</evidence>
<dbReference type="Pfam" id="PF00089">
    <property type="entry name" value="Trypsin"/>
    <property type="match status" value="1"/>
</dbReference>
<keyword evidence="4" id="KW-0720">Serine protease</keyword>
<evidence type="ECO:0000256" key="2">
    <source>
        <dbReference type="ARBA" id="ARBA00022801"/>
    </source>
</evidence>
<reference evidence="8" key="1">
    <citation type="journal article" date="2021" name="Sci. Rep.">
        <title>Diploid genomic architecture of Nitzschia inconspicua, an elite biomass production diatom.</title>
        <authorList>
            <person name="Oliver A."/>
            <person name="Podell S."/>
            <person name="Pinowska A."/>
            <person name="Traller J.C."/>
            <person name="Smith S.R."/>
            <person name="McClure R."/>
            <person name="Beliaev A."/>
            <person name="Bohutskyi P."/>
            <person name="Hill E.A."/>
            <person name="Rabines A."/>
            <person name="Zheng H."/>
            <person name="Allen L.Z."/>
            <person name="Kuo A."/>
            <person name="Grigoriev I.V."/>
            <person name="Allen A.E."/>
            <person name="Hazlebeck D."/>
            <person name="Allen E.E."/>
        </authorList>
    </citation>
    <scope>NUCLEOTIDE SEQUENCE</scope>
    <source>
        <strain evidence="8">Hildebrandi</strain>
    </source>
</reference>
<accession>A0A9K3LE65</accession>
<keyword evidence="2 4" id="KW-0378">Hydrolase</keyword>
<feature type="domain" description="Peptidase S1" evidence="7">
    <location>
        <begin position="76"/>
        <end position="304"/>
    </location>
</feature>
<reference evidence="8" key="2">
    <citation type="submission" date="2021-04" db="EMBL/GenBank/DDBJ databases">
        <authorList>
            <person name="Podell S."/>
        </authorList>
    </citation>
    <scope>NUCLEOTIDE SEQUENCE</scope>
    <source>
        <strain evidence="8">Hildebrandi</strain>
    </source>
</reference>
<keyword evidence="3" id="KW-1015">Disulfide bond</keyword>
<evidence type="ECO:0000313" key="9">
    <source>
        <dbReference type="Proteomes" id="UP000693970"/>
    </source>
</evidence>
<dbReference type="InterPro" id="IPR033116">
    <property type="entry name" value="TRYPSIN_SER"/>
</dbReference>
<organism evidence="8 9">
    <name type="scientific">Nitzschia inconspicua</name>
    <dbReference type="NCBI Taxonomy" id="303405"/>
    <lineage>
        <taxon>Eukaryota</taxon>
        <taxon>Sar</taxon>
        <taxon>Stramenopiles</taxon>
        <taxon>Ochrophyta</taxon>
        <taxon>Bacillariophyta</taxon>
        <taxon>Bacillariophyceae</taxon>
        <taxon>Bacillariophycidae</taxon>
        <taxon>Bacillariales</taxon>
        <taxon>Bacillariaceae</taxon>
        <taxon>Nitzschia</taxon>
    </lineage>
</organism>
<dbReference type="PROSITE" id="PS00135">
    <property type="entry name" value="TRYPSIN_SER"/>
    <property type="match status" value="1"/>
</dbReference>
<dbReference type="OrthoDB" id="44567at2759"/>
<dbReference type="EMBL" id="JAGRRH010000013">
    <property type="protein sequence ID" value="KAG7360754.1"/>
    <property type="molecule type" value="Genomic_DNA"/>
</dbReference>
<dbReference type="PANTHER" id="PTHR24252:SF17">
    <property type="entry name" value="SUPPRESSOR OF TUMORIGENICITY 14 PROTEIN HOMOLOG-RELATED"/>
    <property type="match status" value="1"/>
</dbReference>
<name>A0A9K3LE65_9STRA</name>
<dbReference type="PROSITE" id="PS00134">
    <property type="entry name" value="TRYPSIN_HIS"/>
    <property type="match status" value="1"/>
</dbReference>
<dbReference type="FunFam" id="2.40.10.10:FF:000002">
    <property type="entry name" value="Transmembrane protease serine"/>
    <property type="match status" value="1"/>
</dbReference>
<comment type="caution">
    <text evidence="8">The sequence shown here is derived from an EMBL/GenBank/DDBJ whole genome shotgun (WGS) entry which is preliminary data.</text>
</comment>
<evidence type="ECO:0000313" key="8">
    <source>
        <dbReference type="EMBL" id="KAG7360754.1"/>
    </source>
</evidence>
<dbReference type="Proteomes" id="UP000693970">
    <property type="component" value="Unassembled WGS sequence"/>
</dbReference>
<evidence type="ECO:0000256" key="1">
    <source>
        <dbReference type="ARBA" id="ARBA00022670"/>
    </source>
</evidence>
<evidence type="ECO:0000256" key="6">
    <source>
        <dbReference type="SAM" id="SignalP"/>
    </source>
</evidence>
<evidence type="ECO:0000256" key="3">
    <source>
        <dbReference type="ARBA" id="ARBA00023157"/>
    </source>
</evidence>
<keyword evidence="6" id="KW-0732">Signal</keyword>